<dbReference type="InterPro" id="IPR027843">
    <property type="entry name" value="DUF4440"/>
</dbReference>
<keyword evidence="3" id="KW-1185">Reference proteome</keyword>
<dbReference type="NCBIfam" id="TIGR02246">
    <property type="entry name" value="SgcJ/EcaC family oxidoreductase"/>
    <property type="match status" value="1"/>
</dbReference>
<proteinExistence type="predicted"/>
<accession>A0A1C5GGY6</accession>
<dbReference type="InterPro" id="IPR032710">
    <property type="entry name" value="NTF2-like_dom_sf"/>
</dbReference>
<reference evidence="2 3" key="1">
    <citation type="submission" date="2016-06" db="EMBL/GenBank/DDBJ databases">
        <authorList>
            <person name="Kjaerup R.B."/>
            <person name="Dalgaard T.S."/>
            <person name="Juul-Madsen H.R."/>
        </authorList>
    </citation>
    <scope>NUCLEOTIDE SEQUENCE [LARGE SCALE GENOMIC DNA]</scope>
    <source>
        <strain evidence="2 3">DSM 43913</strain>
    </source>
</reference>
<dbReference type="Pfam" id="PF14534">
    <property type="entry name" value="DUF4440"/>
    <property type="match status" value="1"/>
</dbReference>
<dbReference type="Proteomes" id="UP000198251">
    <property type="component" value="Chromosome I"/>
</dbReference>
<dbReference type="InterPro" id="IPR011944">
    <property type="entry name" value="Steroid_delta5-4_isomerase"/>
</dbReference>
<protein>
    <recommendedName>
        <fullName evidence="1">DUF4440 domain-containing protein</fullName>
    </recommendedName>
</protein>
<evidence type="ECO:0000313" key="3">
    <source>
        <dbReference type="Proteomes" id="UP000198251"/>
    </source>
</evidence>
<gene>
    <name evidence="2" type="ORF">GA0070610_5410</name>
</gene>
<evidence type="ECO:0000313" key="2">
    <source>
        <dbReference type="EMBL" id="SCG19050.1"/>
    </source>
</evidence>
<dbReference type="Gene3D" id="3.10.450.50">
    <property type="match status" value="1"/>
</dbReference>
<evidence type="ECO:0000259" key="1">
    <source>
        <dbReference type="Pfam" id="PF14534"/>
    </source>
</evidence>
<dbReference type="AlphaFoldDB" id="A0A1C5GGY6"/>
<dbReference type="EMBL" id="LT607733">
    <property type="protein sequence ID" value="SCG19050.1"/>
    <property type="molecule type" value="Genomic_DNA"/>
</dbReference>
<name>A0A1C5GGY6_MICEH</name>
<dbReference type="SUPFAM" id="SSF54427">
    <property type="entry name" value="NTF2-like"/>
    <property type="match status" value="1"/>
</dbReference>
<organism evidence="2 3">
    <name type="scientific">Micromonospora echinofusca</name>
    <dbReference type="NCBI Taxonomy" id="47858"/>
    <lineage>
        <taxon>Bacteria</taxon>
        <taxon>Bacillati</taxon>
        <taxon>Actinomycetota</taxon>
        <taxon>Actinomycetes</taxon>
        <taxon>Micromonosporales</taxon>
        <taxon>Micromonosporaceae</taxon>
        <taxon>Micromonospora</taxon>
    </lineage>
</organism>
<dbReference type="RefSeq" id="WP_089002567.1">
    <property type="nucleotide sequence ID" value="NZ_JBFAAC010000007.1"/>
</dbReference>
<sequence length="151" mass="16138">MSNDAAALVAGAKEWATLYGDYSNGEEGAVLTAPLRFRAAWAANDPGALADMFVENGSFLAGDRQLMNREEIRSYMAEAFAGGLKGSSLVTDVREIRMLTDSVAIAITDGGIIPDGQESLGDADRVRMMWVAVKQNGDWRLASYQSSPVTG</sequence>
<dbReference type="GeneID" id="95805068"/>
<feature type="domain" description="DUF4440" evidence="1">
    <location>
        <begin position="36"/>
        <end position="141"/>
    </location>
</feature>